<dbReference type="EMBL" id="JACGWZ010000002">
    <property type="protein sequence ID" value="MBA8824724.1"/>
    <property type="molecule type" value="Genomic_DNA"/>
</dbReference>
<feature type="region of interest" description="Disordered" evidence="1">
    <location>
        <begin position="119"/>
        <end position="159"/>
    </location>
</feature>
<dbReference type="Proteomes" id="UP000569329">
    <property type="component" value="Unassembled WGS sequence"/>
</dbReference>
<gene>
    <name evidence="2" type="ORF">FHX42_002071</name>
</gene>
<evidence type="ECO:0000313" key="2">
    <source>
        <dbReference type="EMBL" id="MBA8824724.1"/>
    </source>
</evidence>
<sequence length="159" mass="17714">MAPWWGENSKEAYSSGSANLATALDTWNSSRHGQCAGRAVGFPRFRSKRAAWSCRFTTGAFGPTTADRRHVRLPRIGAVRTHESPRELARHGQRGTARIRSATVSFRRGRWQVSLSVEIERRESEPTPGRHGRGEVAGGAVARGGHRQPRHLRSLRLPR</sequence>
<feature type="compositionally biased region" description="Basic residues" evidence="1">
    <location>
        <begin position="144"/>
        <end position="159"/>
    </location>
</feature>
<evidence type="ECO:0000313" key="3">
    <source>
        <dbReference type="Proteomes" id="UP000569329"/>
    </source>
</evidence>
<reference evidence="2 3" key="1">
    <citation type="submission" date="2020-07" db="EMBL/GenBank/DDBJ databases">
        <title>Sequencing the genomes of 1000 actinobacteria strains.</title>
        <authorList>
            <person name="Klenk H.-P."/>
        </authorList>
    </citation>
    <scope>NUCLEOTIDE SEQUENCE [LARGE SCALE GENOMIC DNA]</scope>
    <source>
        <strain evidence="2 3">DSM 45975</strain>
    </source>
</reference>
<organism evidence="2 3">
    <name type="scientific">Halosaccharopolyspora lacisalsi</name>
    <dbReference type="NCBI Taxonomy" id="1000566"/>
    <lineage>
        <taxon>Bacteria</taxon>
        <taxon>Bacillati</taxon>
        <taxon>Actinomycetota</taxon>
        <taxon>Actinomycetes</taxon>
        <taxon>Pseudonocardiales</taxon>
        <taxon>Pseudonocardiaceae</taxon>
        <taxon>Halosaccharopolyspora</taxon>
    </lineage>
</organism>
<evidence type="ECO:0000256" key="1">
    <source>
        <dbReference type="SAM" id="MobiDB-lite"/>
    </source>
</evidence>
<comment type="caution">
    <text evidence="2">The sequence shown here is derived from an EMBL/GenBank/DDBJ whole genome shotgun (WGS) entry which is preliminary data.</text>
</comment>
<dbReference type="RefSeq" id="WP_220480105.1">
    <property type="nucleotide sequence ID" value="NZ_JACGWZ010000002.1"/>
</dbReference>
<accession>A0A839DT94</accession>
<proteinExistence type="predicted"/>
<keyword evidence="3" id="KW-1185">Reference proteome</keyword>
<dbReference type="AlphaFoldDB" id="A0A839DT94"/>
<protein>
    <submittedName>
        <fullName evidence="2">Transposase</fullName>
    </submittedName>
</protein>
<name>A0A839DT94_9PSEU</name>